<organism evidence="3 4">
    <name type="scientific">Brumimicrobium glaciale</name>
    <dbReference type="NCBI Taxonomy" id="200475"/>
    <lineage>
        <taxon>Bacteria</taxon>
        <taxon>Pseudomonadati</taxon>
        <taxon>Bacteroidota</taxon>
        <taxon>Flavobacteriia</taxon>
        <taxon>Flavobacteriales</taxon>
        <taxon>Crocinitomicaceae</taxon>
        <taxon>Brumimicrobium</taxon>
    </lineage>
</organism>
<dbReference type="EMBL" id="SETE01000002">
    <property type="protein sequence ID" value="RYM34664.1"/>
    <property type="molecule type" value="Genomic_DNA"/>
</dbReference>
<dbReference type="Gene3D" id="2.30.42.10">
    <property type="match status" value="1"/>
</dbReference>
<dbReference type="InterPro" id="IPR001478">
    <property type="entry name" value="PDZ"/>
</dbReference>
<dbReference type="PANTHER" id="PTHR12147:SF26">
    <property type="entry name" value="PEPTIDASE M28 DOMAIN-CONTAINING PROTEIN"/>
    <property type="match status" value="1"/>
</dbReference>
<dbReference type="InterPro" id="IPR007484">
    <property type="entry name" value="Peptidase_M28"/>
</dbReference>
<evidence type="ECO:0000259" key="2">
    <source>
        <dbReference type="PROSITE" id="PS50106"/>
    </source>
</evidence>
<dbReference type="Gene3D" id="3.40.630.10">
    <property type="entry name" value="Zn peptidases"/>
    <property type="match status" value="1"/>
</dbReference>
<feature type="domain" description="PDZ" evidence="2">
    <location>
        <begin position="316"/>
        <end position="387"/>
    </location>
</feature>
<feature type="chain" id="PRO_5020678892" evidence="1">
    <location>
        <begin position="23"/>
        <end position="409"/>
    </location>
</feature>
<keyword evidence="3" id="KW-0378">Hydrolase</keyword>
<name>A0A4Q4KQ33_9FLAO</name>
<dbReference type="Proteomes" id="UP000293952">
    <property type="component" value="Unassembled WGS sequence"/>
</dbReference>
<reference evidence="3 4" key="1">
    <citation type="submission" date="2019-02" db="EMBL/GenBank/DDBJ databases">
        <title>Genome sequence of the sea-ice species Brumimicrobium glaciale.</title>
        <authorList>
            <person name="Bowman J.P."/>
        </authorList>
    </citation>
    <scope>NUCLEOTIDE SEQUENCE [LARGE SCALE GENOMIC DNA]</scope>
    <source>
        <strain evidence="3 4">IC156</strain>
    </source>
</reference>
<gene>
    <name evidence="3" type="ORF">ERX46_04625</name>
</gene>
<feature type="signal peptide" evidence="1">
    <location>
        <begin position="1"/>
        <end position="22"/>
    </location>
</feature>
<dbReference type="AlphaFoldDB" id="A0A4Q4KQ33"/>
<dbReference type="InterPro" id="IPR045175">
    <property type="entry name" value="M28_fam"/>
</dbReference>
<comment type="caution">
    <text evidence="3">The sequence shown here is derived from an EMBL/GenBank/DDBJ whole genome shotgun (WGS) entry which is preliminary data.</text>
</comment>
<dbReference type="SUPFAM" id="SSF50156">
    <property type="entry name" value="PDZ domain-like"/>
    <property type="match status" value="1"/>
</dbReference>
<evidence type="ECO:0000313" key="4">
    <source>
        <dbReference type="Proteomes" id="UP000293952"/>
    </source>
</evidence>
<dbReference type="SUPFAM" id="SSF53187">
    <property type="entry name" value="Zn-dependent exopeptidases"/>
    <property type="match status" value="1"/>
</dbReference>
<evidence type="ECO:0000256" key="1">
    <source>
        <dbReference type="SAM" id="SignalP"/>
    </source>
</evidence>
<evidence type="ECO:0000313" key="3">
    <source>
        <dbReference type="EMBL" id="RYM34664.1"/>
    </source>
</evidence>
<dbReference type="Pfam" id="PF04389">
    <property type="entry name" value="Peptidase_M28"/>
    <property type="match status" value="1"/>
</dbReference>
<sequence>MKNTIKLSALLLLFIVHLPAKAQDNKLKQHIQILSSDSMQGRLVGTIGEQMAADYIQSQFEELKLSPLPNHSYKHDFSFTYNKNPHSYEISYDTIKGQNVVAYIDNGAKHTFVFGAHYDHLGHNEYNLSTDPNGTGFIHNGADDNASGVAAVLELAKIYSSNNIKESVNFIFACFSGEELGLVGSNALAKTIKSEFPNTSLMINFDMIGRMDSTNNLNIGGIGTSPILNDVVKSKKPIDFNIELDSSGVGPSDHSSFYYQDIPVLFFFTGLHTDYHKPSDDEHKINYSKMNDIIDYSKAIVDSLAFSPNLPFTKTKLKIEKRSKTYKYSLGIFPEYKNYGDGLHIQEVIENRTAEKYGLKSGDIITKIGKTDVSDIYSYMEALSKLKADKSYKVKFTRDEKEMVVKVKF</sequence>
<dbReference type="PANTHER" id="PTHR12147">
    <property type="entry name" value="METALLOPEPTIDASE M28 FAMILY MEMBER"/>
    <property type="match status" value="1"/>
</dbReference>
<keyword evidence="4" id="KW-1185">Reference proteome</keyword>
<keyword evidence="1" id="KW-0732">Signal</keyword>
<dbReference type="GO" id="GO:0006508">
    <property type="term" value="P:proteolysis"/>
    <property type="evidence" value="ECO:0007669"/>
    <property type="project" value="InterPro"/>
</dbReference>
<proteinExistence type="predicted"/>
<dbReference type="OrthoDB" id="1521787at2"/>
<accession>A0A4Q4KQ33</accession>
<dbReference type="PROSITE" id="PS50106">
    <property type="entry name" value="PDZ"/>
    <property type="match status" value="1"/>
</dbReference>
<dbReference type="Pfam" id="PF13180">
    <property type="entry name" value="PDZ_2"/>
    <property type="match status" value="1"/>
</dbReference>
<protein>
    <submittedName>
        <fullName evidence="3">M20/M25/M40 family metallo-hydrolase</fullName>
    </submittedName>
</protein>
<dbReference type="RefSeq" id="WP_130092673.1">
    <property type="nucleotide sequence ID" value="NZ_SETE01000002.1"/>
</dbReference>
<dbReference type="InterPro" id="IPR036034">
    <property type="entry name" value="PDZ_sf"/>
</dbReference>
<dbReference type="GO" id="GO:0008235">
    <property type="term" value="F:metalloexopeptidase activity"/>
    <property type="evidence" value="ECO:0007669"/>
    <property type="project" value="InterPro"/>
</dbReference>